<dbReference type="InterPro" id="IPR034660">
    <property type="entry name" value="DinB/YfiT-like"/>
</dbReference>
<comment type="caution">
    <text evidence="2">The sequence shown here is derived from an EMBL/GenBank/DDBJ whole genome shotgun (WGS) entry which is preliminary data.</text>
</comment>
<evidence type="ECO:0000259" key="1">
    <source>
        <dbReference type="Pfam" id="PF11716"/>
    </source>
</evidence>
<keyword evidence="3" id="KW-1185">Reference proteome</keyword>
<dbReference type="InterPro" id="IPR017517">
    <property type="entry name" value="Maleyloyr_isom"/>
</dbReference>
<dbReference type="SUPFAM" id="SSF109854">
    <property type="entry name" value="DinB/YfiT-like putative metalloenzymes"/>
    <property type="match status" value="1"/>
</dbReference>
<dbReference type="Gene3D" id="1.20.120.450">
    <property type="entry name" value="dinb family like domain"/>
    <property type="match status" value="1"/>
</dbReference>
<proteinExistence type="predicted"/>
<dbReference type="RefSeq" id="WP_225405488.1">
    <property type="nucleotide sequence ID" value="NZ_JAYJJR010000017.1"/>
</dbReference>
<keyword evidence="2" id="KW-0413">Isomerase</keyword>
<accession>A0ABU5XMI7</accession>
<dbReference type="Proteomes" id="UP001299596">
    <property type="component" value="Unassembled WGS sequence"/>
</dbReference>
<dbReference type="InterPro" id="IPR024344">
    <property type="entry name" value="MDMPI_metal-binding"/>
</dbReference>
<feature type="domain" description="Mycothiol-dependent maleylpyruvate isomerase metal-binding" evidence="1">
    <location>
        <begin position="7"/>
        <end position="95"/>
    </location>
</feature>
<dbReference type="GO" id="GO:0016853">
    <property type="term" value="F:isomerase activity"/>
    <property type="evidence" value="ECO:0007669"/>
    <property type="project" value="UniProtKB-KW"/>
</dbReference>
<dbReference type="NCBIfam" id="TIGR03083">
    <property type="entry name" value="maleylpyruvate isomerase family mycothiol-dependent enzyme"/>
    <property type="match status" value="1"/>
</dbReference>
<dbReference type="Pfam" id="PF11716">
    <property type="entry name" value="MDMPI_N"/>
    <property type="match status" value="1"/>
</dbReference>
<gene>
    <name evidence="2" type="ORF">K6T79_20940</name>
</gene>
<name>A0ABU5XMI7_9MYCO</name>
<reference evidence="2 3" key="1">
    <citation type="submission" date="2023-12" db="EMBL/GenBank/DDBJ databases">
        <title>Description of new species of Mycobacterium terrae complex isolated from sewage at the Sao Paulo Zoological Park Foundation in Brazil.</title>
        <authorList>
            <person name="Romagnoli C.L."/>
            <person name="Conceicao E.C."/>
            <person name="Machado E."/>
            <person name="Barreto L.B.P.F."/>
            <person name="Sharma A."/>
            <person name="Silva N.M."/>
            <person name="Marques L.E."/>
            <person name="Juliana M.A."/>
            <person name="Lourenco M.C.S."/>
            <person name="Digiampietri L.A."/>
            <person name="Suffys P.N."/>
            <person name="Viana-Niero C."/>
        </authorList>
    </citation>
    <scope>NUCLEOTIDE SEQUENCE [LARGE SCALE GENOMIC DNA]</scope>
    <source>
        <strain evidence="2 3">MYC098</strain>
    </source>
</reference>
<evidence type="ECO:0000313" key="3">
    <source>
        <dbReference type="Proteomes" id="UP001299596"/>
    </source>
</evidence>
<organism evidence="2 3">
    <name type="scientific">[Mycobacterium] crassicus</name>
    <dbReference type="NCBI Taxonomy" id="2872309"/>
    <lineage>
        <taxon>Bacteria</taxon>
        <taxon>Bacillati</taxon>
        <taxon>Actinomycetota</taxon>
        <taxon>Actinomycetes</taxon>
        <taxon>Mycobacteriales</taxon>
        <taxon>Mycobacteriaceae</taxon>
        <taxon>Mycolicibacter</taxon>
    </lineage>
</organism>
<protein>
    <submittedName>
        <fullName evidence="2">Maleylpyruvate isomerase family mycothiol-dependent enzyme</fullName>
    </submittedName>
</protein>
<dbReference type="EMBL" id="JAYJJR010000017">
    <property type="protein sequence ID" value="MEB3023495.1"/>
    <property type="molecule type" value="Genomic_DNA"/>
</dbReference>
<evidence type="ECO:0000313" key="2">
    <source>
        <dbReference type="EMBL" id="MEB3023495.1"/>
    </source>
</evidence>
<sequence length="224" mass="24277">MLDAIYRGAHGRISALAAGLNADQLQSPVPATPGWTVHDLLAHLVGGAADAAANRIDGAPGESWTARHVAERRTRPVAELLDEWETAAPTVEAALVGQKFVGANLAADAICHEADLHEALGLARTDREHWQPLLNVMGNLPGRRLRDTATLVISDKLGQQWRCGTGETVTTLRADGYELMRALFTRRSRRQIAAWDWSPAPSEEMVDSFGAFGHRDDDQPIPAP</sequence>